<dbReference type="AlphaFoldDB" id="A0A0S4PW16"/>
<dbReference type="Proteomes" id="UP000064525">
    <property type="component" value="Chromosome I"/>
</dbReference>
<dbReference type="GeneID" id="96895056"/>
<dbReference type="EMBL" id="LN907858">
    <property type="protein sequence ID" value="CUU39604.1"/>
    <property type="molecule type" value="Genomic_DNA"/>
</dbReference>
<evidence type="ECO:0000313" key="2">
    <source>
        <dbReference type="EMBL" id="CUU39604.1"/>
    </source>
</evidence>
<feature type="signal peptide" evidence="1">
    <location>
        <begin position="1"/>
        <end position="27"/>
    </location>
</feature>
<evidence type="ECO:0000313" key="3">
    <source>
        <dbReference type="Proteomes" id="UP000064525"/>
    </source>
</evidence>
<dbReference type="PATRIC" id="fig|76936.10.peg.703"/>
<accession>A0A0S4PW16</accession>
<dbReference type="KEGG" id="hty:BN2458_PEG0718"/>
<sequence length="198" mass="22601">MYKMGTKKKVGFALLAIMVFNLSSSYADSQHKYFPKTREELKAFVQDESINLGEIDTSAITDMAKLFEGSTRQDFSGIESWDTCKVKYILDTQKFLQENFKSTNHNEHFRAKKPINFTSFSTSVLQKSSSCCDTQMDKNMSCCTKSKNKDSIKNLFFQSLKDYKKLVPYIAIGMGIGAFIHGFVPQDFLQNYLVDLGF</sequence>
<proteinExistence type="predicted"/>
<evidence type="ECO:0000256" key="1">
    <source>
        <dbReference type="SAM" id="SignalP"/>
    </source>
</evidence>
<dbReference type="RefSeq" id="WP_052082074.1">
    <property type="nucleotide sequence ID" value="NZ_CAOMJD010000018.1"/>
</dbReference>
<feature type="chain" id="PRO_5006625964" evidence="1">
    <location>
        <begin position="28"/>
        <end position="198"/>
    </location>
</feature>
<reference evidence="3" key="1">
    <citation type="submission" date="2015-11" db="EMBL/GenBank/DDBJ databases">
        <authorList>
            <person name="Anvar S.Y."/>
        </authorList>
    </citation>
    <scope>NUCLEOTIDE SEQUENCE [LARGE SCALE GENOMIC DNA]</scope>
</reference>
<organism evidence="2 3">
    <name type="scientific">Helicobacter typhlonius</name>
    <dbReference type="NCBI Taxonomy" id="76936"/>
    <lineage>
        <taxon>Bacteria</taxon>
        <taxon>Pseudomonadati</taxon>
        <taxon>Campylobacterota</taxon>
        <taxon>Epsilonproteobacteria</taxon>
        <taxon>Campylobacterales</taxon>
        <taxon>Helicobacteraceae</taxon>
        <taxon>Helicobacter</taxon>
    </lineage>
</organism>
<keyword evidence="1" id="KW-0732">Signal</keyword>
<protein>
    <submittedName>
        <fullName evidence="2">Uncharacterized protein</fullName>
    </submittedName>
</protein>
<gene>
    <name evidence="2" type="ORF">BN2458_PEG0718</name>
</gene>
<name>A0A0S4PW16_9HELI</name>